<protein>
    <submittedName>
        <fullName evidence="2">Uncharacterized protein</fullName>
    </submittedName>
</protein>
<organism evidence="2 3">
    <name type="scientific">Krasilnikoviella flava</name>
    <dbReference type="NCBI Taxonomy" id="526729"/>
    <lineage>
        <taxon>Bacteria</taxon>
        <taxon>Bacillati</taxon>
        <taxon>Actinomycetota</taxon>
        <taxon>Actinomycetes</taxon>
        <taxon>Micrococcales</taxon>
        <taxon>Promicromonosporaceae</taxon>
        <taxon>Krasilnikoviella</taxon>
    </lineage>
</organism>
<feature type="region of interest" description="Disordered" evidence="1">
    <location>
        <begin position="1"/>
        <end position="34"/>
    </location>
</feature>
<dbReference type="AlphaFoldDB" id="A0A1T5LNT4"/>
<dbReference type="EMBL" id="FUZQ01000007">
    <property type="protein sequence ID" value="SKC77667.1"/>
    <property type="molecule type" value="Genomic_DNA"/>
</dbReference>
<sequence length="108" mass="12376">MEREAEGKTWQRPDADSDWRIRRPLNAERPPHVPLKPQGSIPVIVRLLWPTHEELMPAEAVRWTKGHVQVAVIEVGAAQGATELYVWLRASDVYRTIPRRPRLGRAGQ</sequence>
<keyword evidence="3" id="KW-1185">Reference proteome</keyword>
<accession>A0A1T5LNT4</accession>
<evidence type="ECO:0000256" key="1">
    <source>
        <dbReference type="SAM" id="MobiDB-lite"/>
    </source>
</evidence>
<dbReference type="Proteomes" id="UP000189777">
    <property type="component" value="Unassembled WGS sequence"/>
</dbReference>
<evidence type="ECO:0000313" key="2">
    <source>
        <dbReference type="EMBL" id="SKC77667.1"/>
    </source>
</evidence>
<dbReference type="STRING" id="526729.SAMN04324258_3645"/>
<name>A0A1T5LNT4_9MICO</name>
<proteinExistence type="predicted"/>
<evidence type="ECO:0000313" key="3">
    <source>
        <dbReference type="Proteomes" id="UP000189777"/>
    </source>
</evidence>
<feature type="compositionally biased region" description="Basic and acidic residues" evidence="1">
    <location>
        <begin position="1"/>
        <end position="31"/>
    </location>
</feature>
<dbReference type="RefSeq" id="WP_245807206.1">
    <property type="nucleotide sequence ID" value="NZ_FUZQ01000007.1"/>
</dbReference>
<reference evidence="2 3" key="1">
    <citation type="submission" date="2017-02" db="EMBL/GenBank/DDBJ databases">
        <authorList>
            <person name="Peterson S.W."/>
        </authorList>
    </citation>
    <scope>NUCLEOTIDE SEQUENCE [LARGE SCALE GENOMIC DNA]</scope>
    <source>
        <strain evidence="2 3">DSM 21481</strain>
    </source>
</reference>
<gene>
    <name evidence="2" type="ORF">SAMN04324258_3645</name>
</gene>